<sequence>MRAALWVLAYFASDAVAAVTKAKSYTGWDCCKPICATNAGKRELLNSRGVVRVCDKNNKPQDLNPGLNANSGCSNGATNSAYLCDTYQPTPVASDLTYGFAIQVSDSQNGDNPNCCKCYEVNWTSGGAVNKTMIVQILTPGGAGGDVKKNDLIILTPGGGVGPLSTGCSNQYGNSFNWGETRGGVKNREACDKLPSNLQGGCYWRFNWARGEINGWDITYEPTECPSRLTDVSGCRA</sequence>
<evidence type="ECO:0000256" key="6">
    <source>
        <dbReference type="ARBA" id="ARBA00023277"/>
    </source>
</evidence>
<evidence type="ECO:0000256" key="8">
    <source>
        <dbReference type="ARBA" id="ARBA00023326"/>
    </source>
</evidence>
<dbReference type="EMBL" id="JAUIQD010000004">
    <property type="protein sequence ID" value="KAK3353321.1"/>
    <property type="molecule type" value="Genomic_DNA"/>
</dbReference>
<evidence type="ECO:0000256" key="5">
    <source>
        <dbReference type="ARBA" id="ARBA00023001"/>
    </source>
</evidence>
<comment type="caution">
    <text evidence="11">The sequence shown here is derived from an EMBL/GenBank/DDBJ whole genome shotgun (WGS) entry which is preliminary data.</text>
</comment>
<dbReference type="InterPro" id="IPR000334">
    <property type="entry name" value="Glyco_hydro_45"/>
</dbReference>
<evidence type="ECO:0000256" key="2">
    <source>
        <dbReference type="ARBA" id="ARBA00007793"/>
    </source>
</evidence>
<reference evidence="11" key="1">
    <citation type="journal article" date="2023" name="Mol. Phylogenet. Evol.">
        <title>Genome-scale phylogeny and comparative genomics of the fungal order Sordariales.</title>
        <authorList>
            <person name="Hensen N."/>
            <person name="Bonometti L."/>
            <person name="Westerberg I."/>
            <person name="Brannstrom I.O."/>
            <person name="Guillou S."/>
            <person name="Cros-Aarteil S."/>
            <person name="Calhoun S."/>
            <person name="Haridas S."/>
            <person name="Kuo A."/>
            <person name="Mondo S."/>
            <person name="Pangilinan J."/>
            <person name="Riley R."/>
            <person name="LaButti K."/>
            <person name="Andreopoulos B."/>
            <person name="Lipzen A."/>
            <person name="Chen C."/>
            <person name="Yan M."/>
            <person name="Daum C."/>
            <person name="Ng V."/>
            <person name="Clum A."/>
            <person name="Steindorff A."/>
            <person name="Ohm R.A."/>
            <person name="Martin F."/>
            <person name="Silar P."/>
            <person name="Natvig D.O."/>
            <person name="Lalanne C."/>
            <person name="Gautier V."/>
            <person name="Ament-Velasquez S.L."/>
            <person name="Kruys A."/>
            <person name="Hutchinson M.I."/>
            <person name="Powell A.J."/>
            <person name="Barry K."/>
            <person name="Miller A.N."/>
            <person name="Grigoriev I.V."/>
            <person name="Debuchy R."/>
            <person name="Gladieux P."/>
            <person name="Hiltunen Thoren M."/>
            <person name="Johannesson H."/>
        </authorList>
    </citation>
    <scope>NUCLEOTIDE SEQUENCE</scope>
    <source>
        <strain evidence="11">CBS 955.72</strain>
    </source>
</reference>
<evidence type="ECO:0000256" key="3">
    <source>
        <dbReference type="ARBA" id="ARBA00012601"/>
    </source>
</evidence>
<keyword evidence="4 11" id="KW-0378">Hydrolase</keyword>
<feature type="chain" id="PRO_5042590916" description="cellulase" evidence="9">
    <location>
        <begin position="18"/>
        <end position="237"/>
    </location>
</feature>
<dbReference type="EC" id="3.2.1.4" evidence="3"/>
<reference evidence="11" key="2">
    <citation type="submission" date="2023-06" db="EMBL/GenBank/DDBJ databases">
        <authorList>
            <consortium name="Lawrence Berkeley National Laboratory"/>
            <person name="Haridas S."/>
            <person name="Hensen N."/>
            <person name="Bonometti L."/>
            <person name="Westerberg I."/>
            <person name="Brannstrom I.O."/>
            <person name="Guillou S."/>
            <person name="Cros-Aarteil S."/>
            <person name="Calhoun S."/>
            <person name="Kuo A."/>
            <person name="Mondo S."/>
            <person name="Pangilinan J."/>
            <person name="Riley R."/>
            <person name="Labutti K."/>
            <person name="Andreopoulos B."/>
            <person name="Lipzen A."/>
            <person name="Chen C."/>
            <person name="Yanf M."/>
            <person name="Daum C."/>
            <person name="Ng V."/>
            <person name="Clum A."/>
            <person name="Steindorff A."/>
            <person name="Ohm R."/>
            <person name="Martin F."/>
            <person name="Silar P."/>
            <person name="Natvig D."/>
            <person name="Lalanne C."/>
            <person name="Gautier V."/>
            <person name="Ament-Velasquez S.L."/>
            <person name="Kruys A."/>
            <person name="Hutchinson M.I."/>
            <person name="Powell A.J."/>
            <person name="Barry K."/>
            <person name="Miller A.N."/>
            <person name="Grigoriev I.V."/>
            <person name="Debuchy R."/>
            <person name="Gladieux P."/>
            <person name="Thoren M.H."/>
            <person name="Johannesson H."/>
        </authorList>
    </citation>
    <scope>NUCLEOTIDE SEQUENCE</scope>
    <source>
        <strain evidence="11">CBS 955.72</strain>
    </source>
</reference>
<dbReference type="Proteomes" id="UP001275084">
    <property type="component" value="Unassembled WGS sequence"/>
</dbReference>
<evidence type="ECO:0000256" key="9">
    <source>
        <dbReference type="SAM" id="SignalP"/>
    </source>
</evidence>
<protein>
    <recommendedName>
        <fullName evidence="3">cellulase</fullName>
        <ecNumber evidence="3">3.2.1.4</ecNumber>
    </recommendedName>
</protein>
<gene>
    <name evidence="11" type="ORF">B0T25DRAFT_568527</name>
</gene>
<evidence type="ECO:0000259" key="10">
    <source>
        <dbReference type="Pfam" id="PF02015"/>
    </source>
</evidence>
<dbReference type="Gene3D" id="2.40.40.10">
    <property type="entry name" value="RlpA-like domain"/>
    <property type="match status" value="1"/>
</dbReference>
<dbReference type="PANTHER" id="PTHR39730">
    <property type="entry name" value="ENDOGLUCANASE 1"/>
    <property type="match status" value="1"/>
</dbReference>
<dbReference type="GO" id="GO:0008810">
    <property type="term" value="F:cellulase activity"/>
    <property type="evidence" value="ECO:0007669"/>
    <property type="project" value="UniProtKB-EC"/>
</dbReference>
<dbReference type="AlphaFoldDB" id="A0AAJ0HIH6"/>
<evidence type="ECO:0000313" key="11">
    <source>
        <dbReference type="EMBL" id="KAK3353321.1"/>
    </source>
</evidence>
<dbReference type="InterPro" id="IPR036908">
    <property type="entry name" value="RlpA-like_sf"/>
</dbReference>
<dbReference type="Pfam" id="PF02015">
    <property type="entry name" value="Glyco_hydro_45"/>
    <property type="match status" value="1"/>
</dbReference>
<comment type="similarity">
    <text evidence="2">Belongs to the glycosyl hydrolase 45 (cellulase K) family.</text>
</comment>
<evidence type="ECO:0000256" key="4">
    <source>
        <dbReference type="ARBA" id="ARBA00022801"/>
    </source>
</evidence>
<evidence type="ECO:0000256" key="1">
    <source>
        <dbReference type="ARBA" id="ARBA00000966"/>
    </source>
</evidence>
<keyword evidence="8" id="KW-0624">Polysaccharide degradation</keyword>
<keyword evidence="7" id="KW-0326">Glycosidase</keyword>
<evidence type="ECO:0000313" key="12">
    <source>
        <dbReference type="Proteomes" id="UP001275084"/>
    </source>
</evidence>
<feature type="domain" description="Glycosyl hydrolases family 45 active site" evidence="10">
    <location>
        <begin position="26"/>
        <end position="236"/>
    </location>
</feature>
<keyword evidence="9" id="KW-0732">Signal</keyword>
<dbReference type="InterPro" id="IPR052288">
    <property type="entry name" value="GH45_Enzymes"/>
</dbReference>
<name>A0AAJ0HIH6_9PEZI</name>
<keyword evidence="6" id="KW-0119">Carbohydrate metabolism</keyword>
<proteinExistence type="inferred from homology"/>
<comment type="catalytic activity">
    <reaction evidence="1">
        <text>Endohydrolysis of (1-&gt;4)-beta-D-glucosidic linkages in cellulose, lichenin and cereal beta-D-glucans.</text>
        <dbReference type="EC" id="3.2.1.4"/>
    </reaction>
</comment>
<evidence type="ECO:0000256" key="7">
    <source>
        <dbReference type="ARBA" id="ARBA00023295"/>
    </source>
</evidence>
<dbReference type="PANTHER" id="PTHR39730:SF1">
    <property type="entry name" value="ENDOGLUCANASE 1"/>
    <property type="match status" value="1"/>
</dbReference>
<dbReference type="GO" id="GO:0030245">
    <property type="term" value="P:cellulose catabolic process"/>
    <property type="evidence" value="ECO:0007669"/>
    <property type="project" value="UniProtKB-KW"/>
</dbReference>
<organism evidence="11 12">
    <name type="scientific">Lasiosphaeria hispida</name>
    <dbReference type="NCBI Taxonomy" id="260671"/>
    <lineage>
        <taxon>Eukaryota</taxon>
        <taxon>Fungi</taxon>
        <taxon>Dikarya</taxon>
        <taxon>Ascomycota</taxon>
        <taxon>Pezizomycotina</taxon>
        <taxon>Sordariomycetes</taxon>
        <taxon>Sordariomycetidae</taxon>
        <taxon>Sordariales</taxon>
        <taxon>Lasiosphaeriaceae</taxon>
        <taxon>Lasiosphaeria</taxon>
    </lineage>
</organism>
<keyword evidence="12" id="KW-1185">Reference proteome</keyword>
<feature type="signal peptide" evidence="9">
    <location>
        <begin position="1"/>
        <end position="17"/>
    </location>
</feature>
<dbReference type="SUPFAM" id="SSF50685">
    <property type="entry name" value="Barwin-like endoglucanases"/>
    <property type="match status" value="1"/>
</dbReference>
<accession>A0AAJ0HIH6</accession>
<keyword evidence="5" id="KW-0136">Cellulose degradation</keyword>